<keyword evidence="10" id="KW-0408">Iron</keyword>
<evidence type="ECO:0000256" key="12">
    <source>
        <dbReference type="ARBA" id="ARBA00023204"/>
    </source>
</evidence>
<dbReference type="Proteomes" id="UP001596091">
    <property type="component" value="Unassembled WGS sequence"/>
</dbReference>
<dbReference type="PANTHER" id="PTHR42944:SF1">
    <property type="entry name" value="ADENINE DNA GLYCOSYLASE"/>
    <property type="match status" value="1"/>
</dbReference>
<keyword evidence="8" id="KW-0227">DNA damage</keyword>
<comment type="caution">
    <text evidence="15">The sequence shown here is derived from an EMBL/GenBank/DDBJ whole genome shotgun (WGS) entry which is preliminary data.</text>
</comment>
<evidence type="ECO:0000256" key="2">
    <source>
        <dbReference type="ARBA" id="ARBA00001966"/>
    </source>
</evidence>
<dbReference type="Gene3D" id="1.10.1670.10">
    <property type="entry name" value="Helix-hairpin-Helix base-excision DNA repair enzymes (C-terminal)"/>
    <property type="match status" value="1"/>
</dbReference>
<evidence type="ECO:0000256" key="4">
    <source>
        <dbReference type="ARBA" id="ARBA00008343"/>
    </source>
</evidence>
<dbReference type="InterPro" id="IPR023170">
    <property type="entry name" value="HhH_base_excis_C"/>
</dbReference>
<keyword evidence="9 15" id="KW-0378">Hydrolase</keyword>
<dbReference type="SUPFAM" id="SSF48150">
    <property type="entry name" value="DNA-glycosylase"/>
    <property type="match status" value="1"/>
</dbReference>
<evidence type="ECO:0000256" key="6">
    <source>
        <dbReference type="ARBA" id="ARBA00022023"/>
    </source>
</evidence>
<dbReference type="EC" id="3.2.2.31" evidence="5"/>
<organism evidence="15 16">
    <name type="scientific">Acidicapsa dinghuensis</name>
    <dbReference type="NCBI Taxonomy" id="2218256"/>
    <lineage>
        <taxon>Bacteria</taxon>
        <taxon>Pseudomonadati</taxon>
        <taxon>Acidobacteriota</taxon>
        <taxon>Terriglobia</taxon>
        <taxon>Terriglobales</taxon>
        <taxon>Acidobacteriaceae</taxon>
        <taxon>Acidicapsa</taxon>
    </lineage>
</organism>
<evidence type="ECO:0000256" key="5">
    <source>
        <dbReference type="ARBA" id="ARBA00012045"/>
    </source>
</evidence>
<comment type="similarity">
    <text evidence="4">Belongs to the Nth/MutY family.</text>
</comment>
<feature type="domain" description="HhH-GPD" evidence="14">
    <location>
        <begin position="51"/>
        <end position="204"/>
    </location>
</feature>
<dbReference type="CDD" id="cd00056">
    <property type="entry name" value="ENDO3c"/>
    <property type="match status" value="1"/>
</dbReference>
<dbReference type="InterPro" id="IPR044298">
    <property type="entry name" value="MIG/MutY"/>
</dbReference>
<dbReference type="PANTHER" id="PTHR42944">
    <property type="entry name" value="ADENINE DNA GLYCOSYLASE"/>
    <property type="match status" value="1"/>
</dbReference>
<keyword evidence="11" id="KW-0411">Iron-sulfur</keyword>
<keyword evidence="16" id="KW-1185">Reference proteome</keyword>
<evidence type="ECO:0000256" key="8">
    <source>
        <dbReference type="ARBA" id="ARBA00022763"/>
    </source>
</evidence>
<evidence type="ECO:0000256" key="7">
    <source>
        <dbReference type="ARBA" id="ARBA00022723"/>
    </source>
</evidence>
<dbReference type="InterPro" id="IPR011257">
    <property type="entry name" value="DNA_glycosylase"/>
</dbReference>
<comment type="function">
    <text evidence="3">Adenine glycosylase active on G-A mispairs. MutY also corrects error-prone DNA synthesis past GO lesions which are due to the oxidatively damaged form of guanine: 7,8-dihydro-8-oxoguanine (8-oxo-dGTP).</text>
</comment>
<evidence type="ECO:0000256" key="1">
    <source>
        <dbReference type="ARBA" id="ARBA00000843"/>
    </source>
</evidence>
<dbReference type="SUPFAM" id="SSF55811">
    <property type="entry name" value="Nudix"/>
    <property type="match status" value="1"/>
</dbReference>
<evidence type="ECO:0000313" key="16">
    <source>
        <dbReference type="Proteomes" id="UP001596091"/>
    </source>
</evidence>
<evidence type="ECO:0000256" key="9">
    <source>
        <dbReference type="ARBA" id="ARBA00022801"/>
    </source>
</evidence>
<sequence>MAPVKEARIDLKPEDTAQMRAKLLDWYRRHLRDLPWRRTRDPYAIWVSEIMLQQTRVAAVVERYEQFLKNFPTVVALAHAAEADVLALWSGLGYYRRARMMHKAAKTVVEQFGGVMPASAAALRDLPGIGVYTSAAIASIAYGEPVAVVDGNVERVVQRLAGWGSESREGQAELNRKIADYATRLLDPTAPGDFNQAMMELGATMCLPKAPLCLACPLREHCKTQGEHPAPTRARMRSETAAYALVIRSQARYREILLEQRSEAETVMPGMWELPALADKEFDERHQRMAVRHAIMQVNYYVRIRTAFEDDAELLALPSGQHKWIRLRDVLGLPLTGLARKVLLRADIPELAAVPPMLPARASAG</sequence>
<comment type="cofactor">
    <cofactor evidence="2">
        <name>[4Fe-4S] cluster</name>
        <dbReference type="ChEBI" id="CHEBI:49883"/>
    </cofactor>
</comment>
<dbReference type="Pfam" id="PF00730">
    <property type="entry name" value="HhH-GPD"/>
    <property type="match status" value="1"/>
</dbReference>
<dbReference type="InterPro" id="IPR003265">
    <property type="entry name" value="HhH-GPD_domain"/>
</dbReference>
<accession>A0ABW1EEH8</accession>
<gene>
    <name evidence="15" type="primary">mutY</name>
    <name evidence="15" type="ORF">ACFPT7_10330</name>
</gene>
<evidence type="ECO:0000256" key="13">
    <source>
        <dbReference type="ARBA" id="ARBA00023295"/>
    </source>
</evidence>
<keyword evidence="7" id="KW-0479">Metal-binding</keyword>
<dbReference type="EMBL" id="JBHSPH010000002">
    <property type="protein sequence ID" value="MFC5862686.1"/>
    <property type="molecule type" value="Genomic_DNA"/>
</dbReference>
<dbReference type="GO" id="GO:0000701">
    <property type="term" value="F:purine-specific mismatch base pair DNA N-glycosylase activity"/>
    <property type="evidence" value="ECO:0007669"/>
    <property type="project" value="UniProtKB-EC"/>
</dbReference>
<dbReference type="InterPro" id="IPR015797">
    <property type="entry name" value="NUDIX_hydrolase-like_dom_sf"/>
</dbReference>
<evidence type="ECO:0000256" key="3">
    <source>
        <dbReference type="ARBA" id="ARBA00002933"/>
    </source>
</evidence>
<dbReference type="Gene3D" id="1.10.340.30">
    <property type="entry name" value="Hypothetical protein, domain 2"/>
    <property type="match status" value="1"/>
</dbReference>
<protein>
    <recommendedName>
        <fullName evidence="6">Adenine DNA glycosylase</fullName>
        <ecNumber evidence="5">3.2.2.31</ecNumber>
    </recommendedName>
</protein>
<evidence type="ECO:0000256" key="10">
    <source>
        <dbReference type="ARBA" id="ARBA00023004"/>
    </source>
</evidence>
<dbReference type="SMART" id="SM00478">
    <property type="entry name" value="ENDO3c"/>
    <property type="match status" value="1"/>
</dbReference>
<evidence type="ECO:0000259" key="14">
    <source>
        <dbReference type="SMART" id="SM00478"/>
    </source>
</evidence>
<dbReference type="RefSeq" id="WP_263336418.1">
    <property type="nucleotide sequence ID" value="NZ_JAGSYH010000003.1"/>
</dbReference>
<name>A0ABW1EEH8_9BACT</name>
<dbReference type="InterPro" id="IPR005760">
    <property type="entry name" value="A/G_AdeGlyc_MutY"/>
</dbReference>
<comment type="catalytic activity">
    <reaction evidence="1">
        <text>Hydrolyzes free adenine bases from 7,8-dihydro-8-oxoguanine:adenine mismatched double-stranded DNA, leaving an apurinic site.</text>
        <dbReference type="EC" id="3.2.2.31"/>
    </reaction>
</comment>
<evidence type="ECO:0000313" key="15">
    <source>
        <dbReference type="EMBL" id="MFC5862686.1"/>
    </source>
</evidence>
<reference evidence="16" key="1">
    <citation type="journal article" date="2019" name="Int. J. Syst. Evol. Microbiol.">
        <title>The Global Catalogue of Microorganisms (GCM) 10K type strain sequencing project: providing services to taxonomists for standard genome sequencing and annotation.</title>
        <authorList>
            <consortium name="The Broad Institute Genomics Platform"/>
            <consortium name="The Broad Institute Genome Sequencing Center for Infectious Disease"/>
            <person name="Wu L."/>
            <person name="Ma J."/>
        </authorList>
    </citation>
    <scope>NUCLEOTIDE SEQUENCE [LARGE SCALE GENOMIC DNA]</scope>
    <source>
        <strain evidence="16">JCM 4087</strain>
    </source>
</reference>
<evidence type="ECO:0000256" key="11">
    <source>
        <dbReference type="ARBA" id="ARBA00023014"/>
    </source>
</evidence>
<keyword evidence="12" id="KW-0234">DNA repair</keyword>
<proteinExistence type="inferred from homology"/>
<dbReference type="NCBIfam" id="TIGR01084">
    <property type="entry name" value="mutY"/>
    <property type="match status" value="1"/>
</dbReference>
<keyword evidence="13 15" id="KW-0326">Glycosidase</keyword>